<dbReference type="RefSeq" id="WP_229732779.1">
    <property type="nucleotide sequence ID" value="NZ_BMDW01000002.1"/>
</dbReference>
<dbReference type="InterPro" id="IPR023296">
    <property type="entry name" value="Glyco_hydro_beta-prop_sf"/>
</dbReference>
<protein>
    <submittedName>
        <fullName evidence="1">Uncharacterized protein</fullName>
    </submittedName>
</protein>
<dbReference type="Proteomes" id="UP000618591">
    <property type="component" value="Unassembled WGS sequence"/>
</dbReference>
<keyword evidence="2" id="KW-1185">Reference proteome</keyword>
<dbReference type="SUPFAM" id="SSF75005">
    <property type="entry name" value="Arabinanase/levansucrase/invertase"/>
    <property type="match status" value="1"/>
</dbReference>
<name>A0ABQ1G771_9SPHN</name>
<reference evidence="2" key="1">
    <citation type="journal article" date="2019" name="Int. J. Syst. Evol. Microbiol.">
        <title>The Global Catalogue of Microorganisms (GCM) 10K type strain sequencing project: providing services to taxonomists for standard genome sequencing and annotation.</title>
        <authorList>
            <consortium name="The Broad Institute Genomics Platform"/>
            <consortium name="The Broad Institute Genome Sequencing Center for Infectious Disease"/>
            <person name="Wu L."/>
            <person name="Ma J."/>
        </authorList>
    </citation>
    <scope>NUCLEOTIDE SEQUENCE [LARGE SCALE GENOMIC DNA]</scope>
    <source>
        <strain evidence="2">CGMCC 1.10106</strain>
    </source>
</reference>
<gene>
    <name evidence="1" type="ORF">GCM10011395_05530</name>
</gene>
<accession>A0ABQ1G771</accession>
<organism evidence="1 2">
    <name type="scientific">Sphingomonas psychrolutea</name>
    <dbReference type="NCBI Taxonomy" id="1259676"/>
    <lineage>
        <taxon>Bacteria</taxon>
        <taxon>Pseudomonadati</taxon>
        <taxon>Pseudomonadota</taxon>
        <taxon>Alphaproteobacteria</taxon>
        <taxon>Sphingomonadales</taxon>
        <taxon>Sphingomonadaceae</taxon>
        <taxon>Sphingomonas</taxon>
    </lineage>
</organism>
<dbReference type="EMBL" id="BMDW01000002">
    <property type="protein sequence ID" value="GGA38094.1"/>
    <property type="molecule type" value="Genomic_DNA"/>
</dbReference>
<dbReference type="Gene3D" id="2.115.10.20">
    <property type="entry name" value="Glycosyl hydrolase domain, family 43"/>
    <property type="match status" value="1"/>
</dbReference>
<evidence type="ECO:0000313" key="1">
    <source>
        <dbReference type="EMBL" id="GGA38094.1"/>
    </source>
</evidence>
<proteinExistence type="predicted"/>
<sequence>MNPQRQFCNKAPLSPNFREAPTIVRAPGGKDWLLYYEQYAGTSYGLSTAPTLAGPWYQVSGNSGVPAWNRYEMPAGTRHGSMIAITRTEYTAIVAAFPER</sequence>
<comment type="caution">
    <text evidence="1">The sequence shown here is derived from an EMBL/GenBank/DDBJ whole genome shotgun (WGS) entry which is preliminary data.</text>
</comment>
<evidence type="ECO:0000313" key="2">
    <source>
        <dbReference type="Proteomes" id="UP000618591"/>
    </source>
</evidence>